<keyword evidence="2" id="KW-0004">4Fe-4S</keyword>
<keyword evidence="6" id="KW-0408">Iron</keyword>
<dbReference type="GO" id="GO:0046872">
    <property type="term" value="F:metal ion binding"/>
    <property type="evidence" value="ECO:0007669"/>
    <property type="project" value="UniProtKB-KW"/>
</dbReference>
<evidence type="ECO:0000259" key="8">
    <source>
        <dbReference type="PROSITE" id="PS51918"/>
    </source>
</evidence>
<dbReference type="Gene3D" id="3.20.20.70">
    <property type="entry name" value="Aldolase class I"/>
    <property type="match status" value="1"/>
</dbReference>
<evidence type="ECO:0000256" key="3">
    <source>
        <dbReference type="ARBA" id="ARBA00022691"/>
    </source>
</evidence>
<organism evidence="9 10">
    <name type="scientific">Saccharothrix saharensis</name>
    <dbReference type="NCBI Taxonomy" id="571190"/>
    <lineage>
        <taxon>Bacteria</taxon>
        <taxon>Bacillati</taxon>
        <taxon>Actinomycetota</taxon>
        <taxon>Actinomycetes</taxon>
        <taxon>Pseudonocardiales</taxon>
        <taxon>Pseudonocardiaceae</taxon>
        <taxon>Saccharothrix</taxon>
    </lineage>
</organism>
<dbReference type="EMBL" id="VFPP01000001">
    <property type="protein sequence ID" value="TQM78137.1"/>
    <property type="molecule type" value="Genomic_DNA"/>
</dbReference>
<accession>A0A543J5Q1</accession>
<keyword evidence="7" id="KW-0411">Iron-sulfur</keyword>
<evidence type="ECO:0000256" key="7">
    <source>
        <dbReference type="ARBA" id="ARBA00023014"/>
    </source>
</evidence>
<evidence type="ECO:0000313" key="9">
    <source>
        <dbReference type="EMBL" id="TQM78137.1"/>
    </source>
</evidence>
<evidence type="ECO:0000256" key="6">
    <source>
        <dbReference type="ARBA" id="ARBA00023004"/>
    </source>
</evidence>
<gene>
    <name evidence="9" type="ORF">FHX81_0386</name>
</gene>
<comment type="caution">
    <text evidence="9">The sequence shown here is derived from an EMBL/GenBank/DDBJ whole genome shotgun (WGS) entry which is preliminary data.</text>
</comment>
<dbReference type="InterPro" id="IPR058240">
    <property type="entry name" value="rSAM_sf"/>
</dbReference>
<dbReference type="GO" id="GO:0003824">
    <property type="term" value="F:catalytic activity"/>
    <property type="evidence" value="ECO:0007669"/>
    <property type="project" value="InterPro"/>
</dbReference>
<name>A0A543J5Q1_9PSEU</name>
<dbReference type="PANTHER" id="PTHR30538">
    <property type="entry name" value="LYSINE 2,3-AMINOMUTASE-RELATED"/>
    <property type="match status" value="1"/>
</dbReference>
<dbReference type="SUPFAM" id="SSF102114">
    <property type="entry name" value="Radical SAM enzymes"/>
    <property type="match status" value="1"/>
</dbReference>
<reference evidence="9 10" key="1">
    <citation type="submission" date="2019-06" db="EMBL/GenBank/DDBJ databases">
        <title>Sequencing the genomes of 1000 actinobacteria strains.</title>
        <authorList>
            <person name="Klenk H.-P."/>
        </authorList>
    </citation>
    <scope>NUCLEOTIDE SEQUENCE [LARGE SCALE GENOMIC DNA]</scope>
    <source>
        <strain evidence="9 10">DSM 45456</strain>
    </source>
</reference>
<dbReference type="RefSeq" id="WP_141974922.1">
    <property type="nucleotide sequence ID" value="NZ_VFPP01000001.1"/>
</dbReference>
<evidence type="ECO:0000256" key="2">
    <source>
        <dbReference type="ARBA" id="ARBA00022485"/>
    </source>
</evidence>
<sequence length="462" mass="53207">MTALHEVTPTQHRADLQPYTYTRQELVEPDWRRFPGWRHVTETQWRDAQWQRVNCVKNPKQLRTLMGDLLTERFYDDLAADQQHTATMSMLVPPQMLNTMAPDAGPDPETFTEAFLADPVRRYMIPVRSDRDPDWPSHPHSSRDSLHEAEMWVVEGLTHRYPTKVLAELVSTCPQYCGHCTRMDLVGNSTPLVQKHKLTLKPVDRQDRMIDYLKRTPGVRDVVVSGGDVANVPWPQLESFLMRLLDIDTVRDVRLATKALAGMPQHWLQPKVVEGLERVARTAGRRGVNLAIHTHVNHVQSVTPLVAEAARTALEIGVRDVRNQGVLMKGVNATPDDLLDLCFALQGEANILPYYFYMCDMIPNAEHWRVAVWEAQELQHAIMGYLPGYATPRIVCDVPYVGKRWVHQLHEYDRELGISYWTKNYRTGIELDDPEALDRRYPYYDPISTLGDAGRRWWSEQS</sequence>
<keyword evidence="3" id="KW-0949">S-adenosyl-L-methionine</keyword>
<dbReference type="AlphaFoldDB" id="A0A543J5Q1"/>
<evidence type="ECO:0000256" key="5">
    <source>
        <dbReference type="ARBA" id="ARBA00022898"/>
    </source>
</evidence>
<dbReference type="InterPro" id="IPR007197">
    <property type="entry name" value="rSAM"/>
</dbReference>
<dbReference type="PANTHER" id="PTHR30538:SF0">
    <property type="entry name" value="L-LYSINE 2,3-AMINOMUTASE AQ_1632-RELATED"/>
    <property type="match status" value="1"/>
</dbReference>
<dbReference type="Proteomes" id="UP000316628">
    <property type="component" value="Unassembled WGS sequence"/>
</dbReference>
<protein>
    <submittedName>
        <fullName evidence="9">Lysine 2,3-aminomutase</fullName>
    </submittedName>
</protein>
<keyword evidence="5" id="KW-0663">Pyridoxal phosphate</keyword>
<proteinExistence type="predicted"/>
<dbReference type="InterPro" id="IPR013785">
    <property type="entry name" value="Aldolase_TIM"/>
</dbReference>
<dbReference type="SFLD" id="SFLDS00029">
    <property type="entry name" value="Radical_SAM"/>
    <property type="match status" value="1"/>
</dbReference>
<comment type="cofactor">
    <cofactor evidence="1">
        <name>pyridoxal 5'-phosphate</name>
        <dbReference type="ChEBI" id="CHEBI:597326"/>
    </cofactor>
</comment>
<dbReference type="InterPro" id="IPR003739">
    <property type="entry name" value="Lys_aminomutase/Glu_NH3_mut"/>
</dbReference>
<dbReference type="OrthoDB" id="9768064at2"/>
<dbReference type="PROSITE" id="PS51918">
    <property type="entry name" value="RADICAL_SAM"/>
    <property type="match status" value="1"/>
</dbReference>
<keyword evidence="10" id="KW-1185">Reference proteome</keyword>
<evidence type="ECO:0000313" key="10">
    <source>
        <dbReference type="Proteomes" id="UP000316628"/>
    </source>
</evidence>
<dbReference type="GO" id="GO:0051539">
    <property type="term" value="F:4 iron, 4 sulfur cluster binding"/>
    <property type="evidence" value="ECO:0007669"/>
    <property type="project" value="UniProtKB-KW"/>
</dbReference>
<feature type="domain" description="Radical SAM core" evidence="8">
    <location>
        <begin position="159"/>
        <end position="390"/>
    </location>
</feature>
<evidence type="ECO:0000256" key="1">
    <source>
        <dbReference type="ARBA" id="ARBA00001933"/>
    </source>
</evidence>
<keyword evidence="4" id="KW-0479">Metal-binding</keyword>
<evidence type="ECO:0000256" key="4">
    <source>
        <dbReference type="ARBA" id="ARBA00022723"/>
    </source>
</evidence>